<comment type="caution">
    <text evidence="1">The sequence shown here is derived from an EMBL/GenBank/DDBJ whole genome shotgun (WGS) entry which is preliminary data.</text>
</comment>
<name>A0A3N2RP07_9ENTR</name>
<dbReference type="Proteomes" id="UP000268051">
    <property type="component" value="Unassembled WGS sequence"/>
</dbReference>
<organism evidence="1 2">
    <name type="scientific">Kluyvera ascorbata</name>
    <dbReference type="NCBI Taxonomy" id="51288"/>
    <lineage>
        <taxon>Bacteria</taxon>
        <taxon>Pseudomonadati</taxon>
        <taxon>Pseudomonadota</taxon>
        <taxon>Gammaproteobacteria</taxon>
        <taxon>Enterobacterales</taxon>
        <taxon>Enterobacteriaceae</taxon>
        <taxon>Kluyvera</taxon>
    </lineage>
</organism>
<evidence type="ECO:0000313" key="1">
    <source>
        <dbReference type="EMBL" id="ROU09203.1"/>
    </source>
</evidence>
<proteinExistence type="predicted"/>
<protein>
    <submittedName>
        <fullName evidence="1">Uncharacterized protein</fullName>
    </submittedName>
</protein>
<sequence>MKKSIVCSAVVIAAVMGIGTFYSVGRVATCEGQNRVSAACIAQSWDTEKVNVIPQYDPNHYVSDPTADSIFAASVPKR</sequence>
<dbReference type="EMBL" id="RHFN01000055">
    <property type="protein sequence ID" value="ROU09203.1"/>
    <property type="molecule type" value="Genomic_DNA"/>
</dbReference>
<evidence type="ECO:0000313" key="2">
    <source>
        <dbReference type="Proteomes" id="UP000268051"/>
    </source>
</evidence>
<dbReference type="RefSeq" id="WP_123652849.1">
    <property type="nucleotide sequence ID" value="NZ_RHFN01000055.1"/>
</dbReference>
<dbReference type="OrthoDB" id="6580966at2"/>
<gene>
    <name evidence="1" type="ORF">EB837_25425</name>
</gene>
<accession>A0A3N2RP07</accession>
<reference evidence="1 2" key="1">
    <citation type="submission" date="2018-10" db="EMBL/GenBank/DDBJ databases">
        <title>Horizontal transference of carbapenem resistance between Klebsiella pneumoniae and Kluyvera ascorbata during abdominal infection: a case report.</title>
        <authorList>
            <person name="Raro O.H.F."/>
            <person name="Lima-Morales D."/>
            <person name="Barth A.L."/>
            <person name="Paim T.G.S."/>
            <person name="Mott M.P."/>
            <person name="Riche C.V.W."/>
            <person name="Teixeira U.F."/>
            <person name="Waechter F."/>
            <person name="Dias C.A.G."/>
        </authorList>
    </citation>
    <scope>NUCLEOTIDE SEQUENCE [LARGE SCALE GENOMIC DNA]</scope>
    <source>
        <strain evidence="1 2">OT2</strain>
    </source>
</reference>
<dbReference type="AlphaFoldDB" id="A0A3N2RP07"/>